<organism evidence="1">
    <name type="scientific">Planktothricoides sp. SpSt-374</name>
    <dbReference type="NCBI Taxonomy" id="2282167"/>
    <lineage>
        <taxon>Bacteria</taxon>
        <taxon>Bacillati</taxon>
        <taxon>Cyanobacteriota</taxon>
        <taxon>Cyanophyceae</taxon>
        <taxon>Oscillatoriophycideae</taxon>
        <taxon>Oscillatoriales</taxon>
        <taxon>Oscillatoriaceae</taxon>
        <taxon>Planktothricoides</taxon>
    </lineage>
</organism>
<accession>A0A7C3VL24</accession>
<evidence type="ECO:0000313" key="1">
    <source>
        <dbReference type="EMBL" id="HGG03779.1"/>
    </source>
</evidence>
<dbReference type="EMBL" id="DSPX01000257">
    <property type="protein sequence ID" value="HGG03779.1"/>
    <property type="molecule type" value="Genomic_DNA"/>
</dbReference>
<protein>
    <submittedName>
        <fullName evidence="1">Uncharacterized protein</fullName>
    </submittedName>
</protein>
<sequence>MTRPFVLEITESAEFLENSLKQAKSGTRKERLLMLWWVKTGQIRYRFELSDRLSRSEATSSRWLGQ</sequence>
<name>A0A7C3VL24_9CYAN</name>
<dbReference type="AlphaFoldDB" id="A0A7C3VL24"/>
<proteinExistence type="predicted"/>
<gene>
    <name evidence="1" type="ORF">ENR15_24870</name>
</gene>
<reference evidence="1" key="1">
    <citation type="journal article" date="2020" name="mSystems">
        <title>Genome- and Community-Level Interaction Insights into Carbon Utilization and Element Cycling Functions of Hydrothermarchaeota in Hydrothermal Sediment.</title>
        <authorList>
            <person name="Zhou Z."/>
            <person name="Liu Y."/>
            <person name="Xu W."/>
            <person name="Pan J."/>
            <person name="Luo Z.H."/>
            <person name="Li M."/>
        </authorList>
    </citation>
    <scope>NUCLEOTIDE SEQUENCE [LARGE SCALE GENOMIC DNA]</scope>
    <source>
        <strain evidence="1">SpSt-374</strain>
    </source>
</reference>
<comment type="caution">
    <text evidence="1">The sequence shown here is derived from an EMBL/GenBank/DDBJ whole genome shotgun (WGS) entry which is preliminary data.</text>
</comment>